<dbReference type="Proteomes" id="UP000215214">
    <property type="component" value="Chromosome TJEJU"/>
</dbReference>
<evidence type="ECO:0000256" key="2">
    <source>
        <dbReference type="SAM" id="Phobius"/>
    </source>
</evidence>
<evidence type="ECO:0000313" key="3">
    <source>
        <dbReference type="EMBL" id="SNR14449.1"/>
    </source>
</evidence>
<feature type="region of interest" description="Disordered" evidence="1">
    <location>
        <begin position="213"/>
        <end position="243"/>
    </location>
</feature>
<dbReference type="KEGG" id="tje:TJEJU_0672"/>
<name>A0A238U5G3_9FLAO</name>
<evidence type="ECO:0008006" key="5">
    <source>
        <dbReference type="Google" id="ProtNLM"/>
    </source>
</evidence>
<dbReference type="AlphaFoldDB" id="A0A238U5G3"/>
<feature type="transmembrane region" description="Helical" evidence="2">
    <location>
        <begin position="81"/>
        <end position="106"/>
    </location>
</feature>
<organism evidence="3 4">
    <name type="scientific">Tenacibaculum jejuense</name>
    <dbReference type="NCBI Taxonomy" id="584609"/>
    <lineage>
        <taxon>Bacteria</taxon>
        <taxon>Pseudomonadati</taxon>
        <taxon>Bacteroidota</taxon>
        <taxon>Flavobacteriia</taxon>
        <taxon>Flavobacteriales</taxon>
        <taxon>Flavobacteriaceae</taxon>
        <taxon>Tenacibaculum</taxon>
    </lineage>
</organism>
<feature type="transmembrane region" description="Helical" evidence="2">
    <location>
        <begin position="53"/>
        <end position="74"/>
    </location>
</feature>
<accession>A0A238U5G3</accession>
<dbReference type="RefSeq" id="WP_095069412.1">
    <property type="nucleotide sequence ID" value="NZ_LT899436.1"/>
</dbReference>
<keyword evidence="2" id="KW-1133">Transmembrane helix</keyword>
<reference evidence="3 4" key="1">
    <citation type="submission" date="2017-07" db="EMBL/GenBank/DDBJ databases">
        <authorList>
            <person name="Sun Z.S."/>
            <person name="Albrecht U."/>
            <person name="Echele G."/>
            <person name="Lee C.C."/>
        </authorList>
    </citation>
    <scope>NUCLEOTIDE SEQUENCE [LARGE SCALE GENOMIC DNA]</scope>
    <source>
        <strain evidence="4">type strain: KCTC 22618</strain>
    </source>
</reference>
<gene>
    <name evidence="3" type="ORF">TJEJU_0672</name>
</gene>
<proteinExistence type="predicted"/>
<keyword evidence="2" id="KW-0472">Membrane</keyword>
<sequence length="243" mass="28787">MSSFWKNKPLEKVIRHKIGYLYISKEILRPGKRLQIQEANDQFFVKNVSSAMVYAKIAFFGGLGINFFITLVSFSSEKNKFLINFFLWLSPFLLVSLIFLIIHYMAPVKEIVLDRLNGKISYPRLFGNKEHRTIKFDSLHVFETMTTSGDFAATGKKIRIRDRKYDYTWDLDSRYPEEYWSFMVWYMDKNRPLPPGDAFDPYRKNDFERRKAEGFPKPLYPSRFETPEATPAQQKERKKIGGW</sequence>
<protein>
    <recommendedName>
        <fullName evidence="5">Transmembrane protein</fullName>
    </recommendedName>
</protein>
<evidence type="ECO:0000256" key="1">
    <source>
        <dbReference type="SAM" id="MobiDB-lite"/>
    </source>
</evidence>
<evidence type="ECO:0000313" key="4">
    <source>
        <dbReference type="Proteomes" id="UP000215214"/>
    </source>
</evidence>
<dbReference type="OrthoDB" id="1123332at2"/>
<keyword evidence="2" id="KW-0812">Transmembrane</keyword>
<dbReference type="EMBL" id="LT899436">
    <property type="protein sequence ID" value="SNR14449.1"/>
    <property type="molecule type" value="Genomic_DNA"/>
</dbReference>
<keyword evidence="4" id="KW-1185">Reference proteome</keyword>